<dbReference type="PROSITE" id="PS51459">
    <property type="entry name" value="FIDO"/>
    <property type="match status" value="1"/>
</dbReference>
<protein>
    <recommendedName>
        <fullName evidence="5">protein adenylyltransferase</fullName>
        <ecNumber evidence="5">2.7.7.108</ecNumber>
    </recommendedName>
</protein>
<organism evidence="9 10">
    <name type="scientific">Brevibacillus nitrificans</name>
    <dbReference type="NCBI Taxonomy" id="651560"/>
    <lineage>
        <taxon>Bacteria</taxon>
        <taxon>Bacillati</taxon>
        <taxon>Bacillota</taxon>
        <taxon>Bacilli</taxon>
        <taxon>Bacillales</taxon>
        <taxon>Paenibacillaceae</taxon>
        <taxon>Brevibacillus</taxon>
    </lineage>
</organism>
<dbReference type="PANTHER" id="PTHR39560:SF1">
    <property type="entry name" value="PROTEIN ADENYLYLTRANSFERASE FIC-RELATED"/>
    <property type="match status" value="1"/>
</dbReference>
<dbReference type="InterPro" id="IPR036597">
    <property type="entry name" value="Fido-like_dom_sf"/>
</dbReference>
<evidence type="ECO:0000256" key="2">
    <source>
        <dbReference type="ARBA" id="ARBA00022695"/>
    </source>
</evidence>
<feature type="domain" description="Fido" evidence="8">
    <location>
        <begin position="53"/>
        <end position="192"/>
    </location>
</feature>
<proteinExistence type="predicted"/>
<dbReference type="PANTHER" id="PTHR39560">
    <property type="entry name" value="PROTEIN ADENYLYLTRANSFERASE FIC-RELATED"/>
    <property type="match status" value="1"/>
</dbReference>
<evidence type="ECO:0000256" key="7">
    <source>
        <dbReference type="ARBA" id="ARBA00048696"/>
    </source>
</evidence>
<evidence type="ECO:0000259" key="8">
    <source>
        <dbReference type="PROSITE" id="PS51459"/>
    </source>
</evidence>
<keyword evidence="2" id="KW-0548">Nucleotidyltransferase</keyword>
<keyword evidence="4" id="KW-0067">ATP-binding</keyword>
<name>A0A3M8CRC1_9BACL</name>
<dbReference type="InterPro" id="IPR003812">
    <property type="entry name" value="Fido"/>
</dbReference>
<evidence type="ECO:0000256" key="6">
    <source>
        <dbReference type="ARBA" id="ARBA00047939"/>
    </source>
</evidence>
<evidence type="ECO:0000313" key="9">
    <source>
        <dbReference type="EMBL" id="RNB78089.1"/>
    </source>
</evidence>
<dbReference type="RefSeq" id="WP_122926956.1">
    <property type="nucleotide sequence ID" value="NZ_RHHU01000028.1"/>
</dbReference>
<keyword evidence="10" id="KW-1185">Reference proteome</keyword>
<evidence type="ECO:0000256" key="5">
    <source>
        <dbReference type="ARBA" id="ARBA00034531"/>
    </source>
</evidence>
<dbReference type="SUPFAM" id="SSF140931">
    <property type="entry name" value="Fic-like"/>
    <property type="match status" value="1"/>
</dbReference>
<evidence type="ECO:0000256" key="3">
    <source>
        <dbReference type="ARBA" id="ARBA00022741"/>
    </source>
</evidence>
<evidence type="ECO:0000313" key="10">
    <source>
        <dbReference type="Proteomes" id="UP000269573"/>
    </source>
</evidence>
<keyword evidence="3" id="KW-0547">Nucleotide-binding</keyword>
<dbReference type="GO" id="GO:0005524">
    <property type="term" value="F:ATP binding"/>
    <property type="evidence" value="ECO:0007669"/>
    <property type="project" value="UniProtKB-KW"/>
</dbReference>
<comment type="catalytic activity">
    <reaction evidence="6">
        <text>L-threonyl-[protein] + ATP = 3-O-(5'-adenylyl)-L-threonyl-[protein] + diphosphate</text>
        <dbReference type="Rhea" id="RHEA:54292"/>
        <dbReference type="Rhea" id="RHEA-COMP:11060"/>
        <dbReference type="Rhea" id="RHEA-COMP:13847"/>
        <dbReference type="ChEBI" id="CHEBI:30013"/>
        <dbReference type="ChEBI" id="CHEBI:30616"/>
        <dbReference type="ChEBI" id="CHEBI:33019"/>
        <dbReference type="ChEBI" id="CHEBI:138113"/>
        <dbReference type="EC" id="2.7.7.108"/>
    </reaction>
</comment>
<sequence>MYEQEHSKYCYPDSEVLINVPGFKEQDQLDAFERMVTAERLRALNLRPLNGKFDKKHLCAIHKFIFRDVYPFAGSMRDEEISKGSFRFATARFLNDQTEELLNKLKQGNFLKELSFELLVDRLTYYLVELNVLHPFREGNGRTQREFIRCLALQAGYRIDWTKVEGSKILKAMIHSPLDDSELKVVMQKILSKE</sequence>
<dbReference type="EMBL" id="RHHU01000028">
    <property type="protein sequence ID" value="RNB78089.1"/>
    <property type="molecule type" value="Genomic_DNA"/>
</dbReference>
<evidence type="ECO:0000256" key="1">
    <source>
        <dbReference type="ARBA" id="ARBA00022679"/>
    </source>
</evidence>
<gene>
    <name evidence="9" type="ORF">EDM59_30120</name>
</gene>
<comment type="caution">
    <text evidence="9">The sequence shown here is derived from an EMBL/GenBank/DDBJ whole genome shotgun (WGS) entry which is preliminary data.</text>
</comment>
<dbReference type="GO" id="GO:0051302">
    <property type="term" value="P:regulation of cell division"/>
    <property type="evidence" value="ECO:0007669"/>
    <property type="project" value="TreeGrafter"/>
</dbReference>
<dbReference type="Proteomes" id="UP000269573">
    <property type="component" value="Unassembled WGS sequence"/>
</dbReference>
<keyword evidence="1" id="KW-0808">Transferase</keyword>
<reference evidence="9 10" key="1">
    <citation type="submission" date="2018-10" db="EMBL/GenBank/DDBJ databases">
        <title>Phylogenomics of Brevibacillus.</title>
        <authorList>
            <person name="Dunlap C."/>
        </authorList>
    </citation>
    <scope>NUCLEOTIDE SEQUENCE [LARGE SCALE GENOMIC DNA]</scope>
    <source>
        <strain evidence="9 10">JCM 15774</strain>
    </source>
</reference>
<evidence type="ECO:0000256" key="4">
    <source>
        <dbReference type="ARBA" id="ARBA00022840"/>
    </source>
</evidence>
<comment type="catalytic activity">
    <reaction evidence="7">
        <text>L-tyrosyl-[protein] + ATP = O-(5'-adenylyl)-L-tyrosyl-[protein] + diphosphate</text>
        <dbReference type="Rhea" id="RHEA:54288"/>
        <dbReference type="Rhea" id="RHEA-COMP:10136"/>
        <dbReference type="Rhea" id="RHEA-COMP:13846"/>
        <dbReference type="ChEBI" id="CHEBI:30616"/>
        <dbReference type="ChEBI" id="CHEBI:33019"/>
        <dbReference type="ChEBI" id="CHEBI:46858"/>
        <dbReference type="ChEBI" id="CHEBI:83624"/>
        <dbReference type="EC" id="2.7.7.108"/>
    </reaction>
</comment>
<dbReference type="GO" id="GO:0070733">
    <property type="term" value="F:AMPylase activity"/>
    <property type="evidence" value="ECO:0007669"/>
    <property type="project" value="UniProtKB-EC"/>
</dbReference>
<dbReference type="Pfam" id="PF02661">
    <property type="entry name" value="Fic"/>
    <property type="match status" value="1"/>
</dbReference>
<dbReference type="AlphaFoldDB" id="A0A3M8CRC1"/>
<dbReference type="Gene3D" id="1.10.3290.10">
    <property type="entry name" value="Fido-like domain"/>
    <property type="match status" value="1"/>
</dbReference>
<accession>A0A3M8CRC1</accession>
<dbReference type="EC" id="2.7.7.108" evidence="5"/>